<keyword evidence="3" id="KW-1185">Reference proteome</keyword>
<feature type="transmembrane region" description="Helical" evidence="1">
    <location>
        <begin position="12"/>
        <end position="40"/>
    </location>
</feature>
<gene>
    <name evidence="2" type="ORF">MUK42_33550</name>
</gene>
<reference evidence="2" key="1">
    <citation type="submission" date="2022-05" db="EMBL/GenBank/DDBJ databases">
        <title>The Musa troglodytarum L. genome provides insights into the mechanism of non-climacteric behaviour and enrichment of carotenoids.</title>
        <authorList>
            <person name="Wang J."/>
        </authorList>
    </citation>
    <scope>NUCLEOTIDE SEQUENCE</scope>
    <source>
        <tissue evidence="2">Leaf</tissue>
    </source>
</reference>
<accession>A0A9E7KTI5</accession>
<dbReference type="Proteomes" id="UP001055439">
    <property type="component" value="Chromosome 8"/>
</dbReference>
<dbReference type="EMBL" id="CP097510">
    <property type="protein sequence ID" value="URE33473.1"/>
    <property type="molecule type" value="Genomic_DNA"/>
</dbReference>
<evidence type="ECO:0000313" key="2">
    <source>
        <dbReference type="EMBL" id="URE33473.1"/>
    </source>
</evidence>
<sequence>MSTRSIKDVLKALLGLALYLLNRIALIKLGVMLPLFMLVVKDE</sequence>
<keyword evidence="1" id="KW-0812">Transmembrane</keyword>
<keyword evidence="1" id="KW-1133">Transmembrane helix</keyword>
<evidence type="ECO:0000313" key="3">
    <source>
        <dbReference type="Proteomes" id="UP001055439"/>
    </source>
</evidence>
<protein>
    <submittedName>
        <fullName evidence="2">Uncharacterized protein</fullName>
    </submittedName>
</protein>
<organism evidence="2 3">
    <name type="scientific">Musa troglodytarum</name>
    <name type="common">fe'i banana</name>
    <dbReference type="NCBI Taxonomy" id="320322"/>
    <lineage>
        <taxon>Eukaryota</taxon>
        <taxon>Viridiplantae</taxon>
        <taxon>Streptophyta</taxon>
        <taxon>Embryophyta</taxon>
        <taxon>Tracheophyta</taxon>
        <taxon>Spermatophyta</taxon>
        <taxon>Magnoliopsida</taxon>
        <taxon>Liliopsida</taxon>
        <taxon>Zingiberales</taxon>
        <taxon>Musaceae</taxon>
        <taxon>Musa</taxon>
    </lineage>
</organism>
<name>A0A9E7KTI5_9LILI</name>
<keyword evidence="1" id="KW-0472">Membrane</keyword>
<proteinExistence type="predicted"/>
<dbReference type="AlphaFoldDB" id="A0A9E7KTI5"/>
<evidence type="ECO:0000256" key="1">
    <source>
        <dbReference type="SAM" id="Phobius"/>
    </source>
</evidence>